<gene>
    <name evidence="2" type="ORF">FHS79_002654</name>
</gene>
<name>A0A841L787_9SPHN</name>
<sequence length="97" mass="10415">MLSLFLILAQQPGALPDIDFDLGATRPLSGARADAGDEIIVTGTRDPDRRRVQPLPDLMPQPPRLKLDLGDGASADIDTQRGRLGDGQVKATLKIPF</sequence>
<evidence type="ECO:0000313" key="3">
    <source>
        <dbReference type="Proteomes" id="UP000538147"/>
    </source>
</evidence>
<dbReference type="Proteomes" id="UP000538147">
    <property type="component" value="Unassembled WGS sequence"/>
</dbReference>
<dbReference type="AlphaFoldDB" id="A0A841L787"/>
<accession>A0A841L787</accession>
<evidence type="ECO:0000256" key="1">
    <source>
        <dbReference type="SAM" id="MobiDB-lite"/>
    </source>
</evidence>
<protein>
    <submittedName>
        <fullName evidence="2">Uncharacterized protein</fullName>
    </submittedName>
</protein>
<feature type="region of interest" description="Disordered" evidence="1">
    <location>
        <begin position="47"/>
        <end position="81"/>
    </location>
</feature>
<dbReference type="EMBL" id="JACIIV010000019">
    <property type="protein sequence ID" value="MBB6228467.1"/>
    <property type="molecule type" value="Genomic_DNA"/>
</dbReference>
<dbReference type="RefSeq" id="WP_184200829.1">
    <property type="nucleotide sequence ID" value="NZ_JACIIV010000019.1"/>
</dbReference>
<keyword evidence="3" id="KW-1185">Reference proteome</keyword>
<reference evidence="2 3" key="1">
    <citation type="submission" date="2020-08" db="EMBL/GenBank/DDBJ databases">
        <title>Genomic Encyclopedia of Type Strains, Phase IV (KMG-IV): sequencing the most valuable type-strain genomes for metagenomic binning, comparative biology and taxonomic classification.</title>
        <authorList>
            <person name="Goeker M."/>
        </authorList>
    </citation>
    <scope>NUCLEOTIDE SEQUENCE [LARGE SCALE GENOMIC DNA]</scope>
    <source>
        <strain evidence="2 3">DSM 102189</strain>
    </source>
</reference>
<organism evidence="2 3">
    <name type="scientific">Polymorphobacter multimanifer</name>
    <dbReference type="NCBI Taxonomy" id="1070431"/>
    <lineage>
        <taxon>Bacteria</taxon>
        <taxon>Pseudomonadati</taxon>
        <taxon>Pseudomonadota</taxon>
        <taxon>Alphaproteobacteria</taxon>
        <taxon>Sphingomonadales</taxon>
        <taxon>Sphingosinicellaceae</taxon>
        <taxon>Polymorphobacter</taxon>
    </lineage>
</organism>
<proteinExistence type="predicted"/>
<comment type="caution">
    <text evidence="2">The sequence shown here is derived from an EMBL/GenBank/DDBJ whole genome shotgun (WGS) entry which is preliminary data.</text>
</comment>
<evidence type="ECO:0000313" key="2">
    <source>
        <dbReference type="EMBL" id="MBB6228467.1"/>
    </source>
</evidence>